<sequence length="575" mass="65251">MHPAEKYAKDVVSGKILACEQVILACKRYFDDLETGVDRGLYFDRQAAQKAISFFQFLRHYKGKFAGKVFVLEPWQQFALWNIYGWKKANGKRRFRYAYIAVPRKNGKTALMAGIAIYMLIADGEQAAEVYTAATKFKQAKLCFNDAKEMVSKSPGLKQRIKRFQYNMHVPASSSKMEPLASDAGTEDGTGPSCVIIDEYHGHKTDEMFKVSKSGLGSREQPLIAIITTAGKTIGGPCHKYQQICEKILKGIIEQDNLFALIYTIDKDDDWEDPTIWEKGNPSYHAIDTLQDFLKNEYQDAKNNPSMVSNFKTKNLNIWVKGDEVWITDKEWMRCAFEELTLKEQIERLKGRTCYGGIDLASVEDLSALSLFFPAENGKPAEWLVFFWVPEDTIDKRVDVDGLPYDDWVREGWIFATPGNIQDYDAIRKFITGVHLLDGKMETSEECVATWFDLKSCAFDRFNSSQLVVDLGKDGIEMTQFGQGFVSMSYPTKELKKLVLKSEINHFGNPVLRWQISNAVIEKDAADNHKISKKKSKDKVDGPVSGVMAYGEYLTAIANDETEAYADHGIRFLED</sequence>
<dbReference type="EMBL" id="RAPQ01000012">
    <property type="protein sequence ID" value="RKD96764.1"/>
    <property type="molecule type" value="Genomic_DNA"/>
</dbReference>
<evidence type="ECO:0000313" key="4">
    <source>
        <dbReference type="Proteomes" id="UP000284531"/>
    </source>
</evidence>
<dbReference type="RefSeq" id="WP_120241421.1">
    <property type="nucleotide sequence ID" value="NZ_RAPQ01000012.1"/>
</dbReference>
<dbReference type="OrthoDB" id="9760250at2"/>
<dbReference type="PANTHER" id="PTHR41287:SF1">
    <property type="entry name" value="PROTEIN YMFN"/>
    <property type="match status" value="1"/>
</dbReference>
<dbReference type="PANTHER" id="PTHR41287">
    <property type="match status" value="1"/>
</dbReference>
<keyword evidence="4" id="KW-1185">Reference proteome</keyword>
<dbReference type="InterPro" id="IPR005021">
    <property type="entry name" value="Terminase_largesu-like"/>
</dbReference>
<dbReference type="Gene3D" id="3.40.50.300">
    <property type="entry name" value="P-loop containing nucleotide triphosphate hydrolases"/>
    <property type="match status" value="1"/>
</dbReference>
<feature type="domain" description="Terminase large subunit-like endonuclease" evidence="2">
    <location>
        <begin position="253"/>
        <end position="553"/>
    </location>
</feature>
<protein>
    <submittedName>
        <fullName evidence="3">Phage terminase large subunit-like protein</fullName>
    </submittedName>
</protein>
<proteinExistence type="predicted"/>
<evidence type="ECO:0000259" key="1">
    <source>
        <dbReference type="Pfam" id="PF03354"/>
    </source>
</evidence>
<dbReference type="Proteomes" id="UP000284531">
    <property type="component" value="Unassembled WGS sequence"/>
</dbReference>
<dbReference type="InterPro" id="IPR046461">
    <property type="entry name" value="TerL_ATPase"/>
</dbReference>
<feature type="domain" description="Terminase large subunit-like ATPase" evidence="1">
    <location>
        <begin position="74"/>
        <end position="241"/>
    </location>
</feature>
<dbReference type="GO" id="GO:0004519">
    <property type="term" value="F:endonuclease activity"/>
    <property type="evidence" value="ECO:0007669"/>
    <property type="project" value="InterPro"/>
</dbReference>
<dbReference type="Pfam" id="PF20441">
    <property type="entry name" value="TerL_nuclease"/>
    <property type="match status" value="1"/>
</dbReference>
<reference evidence="3 4" key="1">
    <citation type="submission" date="2018-09" db="EMBL/GenBank/DDBJ databases">
        <title>Genomic Encyclopedia of Archaeal and Bacterial Type Strains, Phase II (KMG-II): from individual species to whole genera.</title>
        <authorList>
            <person name="Goeker M."/>
        </authorList>
    </citation>
    <scope>NUCLEOTIDE SEQUENCE [LARGE SCALE GENOMIC DNA]</scope>
    <source>
        <strain evidence="3 4">DSM 21950</strain>
    </source>
</reference>
<organism evidence="3 4">
    <name type="scientific">Marinifilum flexuosum</name>
    <dbReference type="NCBI Taxonomy" id="1117708"/>
    <lineage>
        <taxon>Bacteria</taxon>
        <taxon>Pseudomonadati</taxon>
        <taxon>Bacteroidota</taxon>
        <taxon>Bacteroidia</taxon>
        <taxon>Marinilabiliales</taxon>
        <taxon>Marinifilaceae</taxon>
    </lineage>
</organism>
<evidence type="ECO:0000259" key="2">
    <source>
        <dbReference type="Pfam" id="PF20441"/>
    </source>
</evidence>
<dbReference type="AlphaFoldDB" id="A0A419WMX6"/>
<evidence type="ECO:0000313" key="3">
    <source>
        <dbReference type="EMBL" id="RKD96764.1"/>
    </source>
</evidence>
<gene>
    <name evidence="3" type="ORF">BXY64_3710</name>
</gene>
<dbReference type="Pfam" id="PF03354">
    <property type="entry name" value="TerL_ATPase"/>
    <property type="match status" value="1"/>
</dbReference>
<dbReference type="InterPro" id="IPR046462">
    <property type="entry name" value="TerL_nuclease"/>
</dbReference>
<name>A0A419WMX6_9BACT</name>
<accession>A0A419WMX6</accession>
<comment type="caution">
    <text evidence="3">The sequence shown here is derived from an EMBL/GenBank/DDBJ whole genome shotgun (WGS) entry which is preliminary data.</text>
</comment>
<dbReference type="InterPro" id="IPR027417">
    <property type="entry name" value="P-loop_NTPase"/>
</dbReference>